<dbReference type="KEGG" id="psco:LY89DRAFT_681235"/>
<dbReference type="AlphaFoldDB" id="A0A194XP48"/>
<dbReference type="OrthoDB" id="412788at2759"/>
<keyword evidence="2" id="KW-1185">Reference proteome</keyword>
<name>A0A194XP48_MOLSC</name>
<protein>
    <submittedName>
        <fullName evidence="1">Uncharacterized protein</fullName>
    </submittedName>
</protein>
<dbReference type="GeneID" id="28823965"/>
<dbReference type="EMBL" id="KQ947407">
    <property type="protein sequence ID" value="KUJ21854.1"/>
    <property type="molecule type" value="Genomic_DNA"/>
</dbReference>
<dbReference type="Proteomes" id="UP000070700">
    <property type="component" value="Unassembled WGS sequence"/>
</dbReference>
<evidence type="ECO:0000313" key="1">
    <source>
        <dbReference type="EMBL" id="KUJ21854.1"/>
    </source>
</evidence>
<dbReference type="RefSeq" id="XP_018076209.1">
    <property type="nucleotide sequence ID" value="XM_018214239.1"/>
</dbReference>
<organism evidence="1 2">
    <name type="scientific">Mollisia scopiformis</name>
    <name type="common">Conifer needle endophyte fungus</name>
    <name type="synonym">Phialocephala scopiformis</name>
    <dbReference type="NCBI Taxonomy" id="149040"/>
    <lineage>
        <taxon>Eukaryota</taxon>
        <taxon>Fungi</taxon>
        <taxon>Dikarya</taxon>
        <taxon>Ascomycota</taxon>
        <taxon>Pezizomycotina</taxon>
        <taxon>Leotiomycetes</taxon>
        <taxon>Helotiales</taxon>
        <taxon>Mollisiaceae</taxon>
        <taxon>Mollisia</taxon>
    </lineage>
</organism>
<proteinExistence type="predicted"/>
<reference evidence="1 2" key="1">
    <citation type="submission" date="2015-10" db="EMBL/GenBank/DDBJ databases">
        <title>Full genome of DAOMC 229536 Phialocephala scopiformis, a fungal endophyte of spruce producing the potent anti-insectan compound rugulosin.</title>
        <authorList>
            <consortium name="DOE Joint Genome Institute"/>
            <person name="Walker A.K."/>
            <person name="Frasz S.L."/>
            <person name="Seifert K.A."/>
            <person name="Miller J.D."/>
            <person name="Mondo S.J."/>
            <person name="Labutti K."/>
            <person name="Lipzen A."/>
            <person name="Dockter R."/>
            <person name="Kennedy M."/>
            <person name="Grigoriev I.V."/>
            <person name="Spatafora J.W."/>
        </authorList>
    </citation>
    <scope>NUCLEOTIDE SEQUENCE [LARGE SCALE GENOMIC DNA]</scope>
    <source>
        <strain evidence="1 2">CBS 120377</strain>
    </source>
</reference>
<sequence>MSLRANFPSATQSRVNLNFLRDLSEYDEVKPYHISGIISADHESCRTNMQFEKRGQVPFYNLRGQEHELSIDKHGFEMITVPKDISHLDVKGSQKQEYISHMTEIVKRRLSATLVLCYDYRVYCLALQVFLSAESASSFDPVIKTKISRMILIWGLRNDPMR</sequence>
<dbReference type="InParanoid" id="A0A194XP48"/>
<evidence type="ECO:0000313" key="2">
    <source>
        <dbReference type="Proteomes" id="UP000070700"/>
    </source>
</evidence>
<accession>A0A194XP48</accession>
<gene>
    <name evidence="1" type="ORF">LY89DRAFT_681235</name>
</gene>